<reference evidence="1 2" key="1">
    <citation type="submission" date="2024-01" db="EMBL/GenBank/DDBJ databases">
        <title>The complete chloroplast genome sequence of Lithospermum erythrorhizon: insights into the phylogenetic relationship among Boraginaceae species and the maternal lineages of purple gromwells.</title>
        <authorList>
            <person name="Okada T."/>
            <person name="Watanabe K."/>
        </authorList>
    </citation>
    <scope>NUCLEOTIDE SEQUENCE [LARGE SCALE GENOMIC DNA]</scope>
</reference>
<accession>A0AAV3Q4H0</accession>
<dbReference type="EMBL" id="BAABME010035200">
    <property type="protein sequence ID" value="GAA0158291.1"/>
    <property type="molecule type" value="Genomic_DNA"/>
</dbReference>
<dbReference type="Proteomes" id="UP001454036">
    <property type="component" value="Unassembled WGS sequence"/>
</dbReference>
<name>A0AAV3Q4H0_LITER</name>
<evidence type="ECO:0000313" key="1">
    <source>
        <dbReference type="EMBL" id="GAA0158291.1"/>
    </source>
</evidence>
<comment type="caution">
    <text evidence="1">The sequence shown here is derived from an EMBL/GenBank/DDBJ whole genome shotgun (WGS) entry which is preliminary data.</text>
</comment>
<protein>
    <submittedName>
        <fullName evidence="1">Uncharacterized protein</fullName>
    </submittedName>
</protein>
<dbReference type="AlphaFoldDB" id="A0AAV3Q4H0"/>
<keyword evidence="2" id="KW-1185">Reference proteome</keyword>
<sequence>MVQTSMAKARPDINSQIPIRERNILYQQLRRQRMSSSERSLLIQSATQVQRITLRKMNPAQGEVSNMCKGSASIREQRQQIHLERWF</sequence>
<gene>
    <name evidence="1" type="ORF">LIER_43439</name>
</gene>
<proteinExistence type="predicted"/>
<organism evidence="1 2">
    <name type="scientific">Lithospermum erythrorhizon</name>
    <name type="common">Purple gromwell</name>
    <name type="synonym">Lithospermum officinale var. erythrorhizon</name>
    <dbReference type="NCBI Taxonomy" id="34254"/>
    <lineage>
        <taxon>Eukaryota</taxon>
        <taxon>Viridiplantae</taxon>
        <taxon>Streptophyta</taxon>
        <taxon>Embryophyta</taxon>
        <taxon>Tracheophyta</taxon>
        <taxon>Spermatophyta</taxon>
        <taxon>Magnoliopsida</taxon>
        <taxon>eudicotyledons</taxon>
        <taxon>Gunneridae</taxon>
        <taxon>Pentapetalae</taxon>
        <taxon>asterids</taxon>
        <taxon>lamiids</taxon>
        <taxon>Boraginales</taxon>
        <taxon>Boraginaceae</taxon>
        <taxon>Boraginoideae</taxon>
        <taxon>Lithospermeae</taxon>
        <taxon>Lithospermum</taxon>
    </lineage>
</organism>
<evidence type="ECO:0000313" key="2">
    <source>
        <dbReference type="Proteomes" id="UP001454036"/>
    </source>
</evidence>